<dbReference type="GO" id="GO:0009103">
    <property type="term" value="P:lipopolysaccharide biosynthetic process"/>
    <property type="evidence" value="ECO:0007669"/>
    <property type="project" value="TreeGrafter"/>
</dbReference>
<dbReference type="OrthoDB" id="9771846at2"/>
<name>A0A1G1TM30_9BACT</name>
<feature type="domain" description="Glycosyl transferase family 1" evidence="2">
    <location>
        <begin position="200"/>
        <end position="332"/>
    </location>
</feature>
<dbReference type="Pfam" id="PF00534">
    <property type="entry name" value="Glycos_transf_1"/>
    <property type="match status" value="1"/>
</dbReference>
<dbReference type="GO" id="GO:0016757">
    <property type="term" value="F:glycosyltransferase activity"/>
    <property type="evidence" value="ECO:0007669"/>
    <property type="project" value="InterPro"/>
</dbReference>
<dbReference type="Proteomes" id="UP000177506">
    <property type="component" value="Unassembled WGS sequence"/>
</dbReference>
<proteinExistence type="predicted"/>
<dbReference type="AlphaFoldDB" id="A0A1G1TM30"/>
<dbReference type="PANTHER" id="PTHR46401:SF2">
    <property type="entry name" value="GLYCOSYLTRANSFERASE WBBK-RELATED"/>
    <property type="match status" value="1"/>
</dbReference>
<dbReference type="InterPro" id="IPR028098">
    <property type="entry name" value="Glyco_trans_4-like_N"/>
</dbReference>
<sequence length="384" mass="43708">MKVLYVCSEFYAGMLPFATSIVNAMPAATTYGVFVCTPQCDYRQTIQLPPSHCVFIDFPANKLTGLLAKLYPAQLLRAIEHTCRTQGIDLIHLLTEDTSLAYYLGRLEKLAPVLYTVHDLFPHPAQHRHALAWAMRHFLVKKRVDYLLAHATNLITCSKTQYEWMVKHFPEKRIFSHAFPTLVTNSITEGTAVVPELVDVPNYTLFFGRIEKYKGLEVLYDAYLKTNSLQQQPLVIAGSGHIYFDRQLEQEQNIIFINRYINDNEIKQLFSKAHCIVFPYTSATQSGVLSLAFYFQVPAVVSNIPFLQELVEEGVTGFLFDSTDSDALGQKLVHIQTEDLSKVMSRGYENYTEFYGVSALKNQLQQAYDMLSFSPIQKQETKPA</sequence>
<accession>A0A1G1TM30</accession>
<feature type="domain" description="Glycosyltransferase subfamily 4-like N-terminal" evidence="3">
    <location>
        <begin position="33"/>
        <end position="173"/>
    </location>
</feature>
<evidence type="ECO:0000259" key="3">
    <source>
        <dbReference type="Pfam" id="PF13439"/>
    </source>
</evidence>
<comment type="caution">
    <text evidence="4">The sequence shown here is derived from an EMBL/GenBank/DDBJ whole genome shotgun (WGS) entry which is preliminary data.</text>
</comment>
<keyword evidence="5" id="KW-1185">Reference proteome</keyword>
<gene>
    <name evidence="4" type="ORF">BEN49_03815</name>
</gene>
<evidence type="ECO:0008006" key="6">
    <source>
        <dbReference type="Google" id="ProtNLM"/>
    </source>
</evidence>
<dbReference type="CDD" id="cd03801">
    <property type="entry name" value="GT4_PimA-like"/>
    <property type="match status" value="1"/>
</dbReference>
<evidence type="ECO:0000313" key="4">
    <source>
        <dbReference type="EMBL" id="OGX91927.1"/>
    </source>
</evidence>
<protein>
    <recommendedName>
        <fullName evidence="6">Glycosyltransferase subfamily 4-like N-terminal domain-containing protein</fullName>
    </recommendedName>
</protein>
<dbReference type="RefSeq" id="WP_070739928.1">
    <property type="nucleotide sequence ID" value="NZ_MDZA01000022.1"/>
</dbReference>
<dbReference type="PANTHER" id="PTHR46401">
    <property type="entry name" value="GLYCOSYLTRANSFERASE WBBK-RELATED"/>
    <property type="match status" value="1"/>
</dbReference>
<reference evidence="4 5" key="1">
    <citation type="submission" date="2016-08" db="EMBL/GenBank/DDBJ databases">
        <title>Hymenobacter coccineus sp. nov., Hymenobacter lapidarius sp. nov. and Hymenobacter glacialis sp. nov., isolated from Antarctic soil.</title>
        <authorList>
            <person name="Sedlacek I."/>
            <person name="Kralova S."/>
            <person name="Kyrova K."/>
            <person name="Maslanova I."/>
            <person name="Stankova E."/>
            <person name="Vrbovska V."/>
            <person name="Nemec M."/>
            <person name="Bartak M."/>
            <person name="Svec P."/>
            <person name="Busse H.-J."/>
            <person name="Pantucek R."/>
        </authorList>
    </citation>
    <scope>NUCLEOTIDE SEQUENCE [LARGE SCALE GENOMIC DNA]</scope>
    <source>
        <strain evidence="4 5">CCM 8649</strain>
    </source>
</reference>
<dbReference type="Gene3D" id="3.40.50.2000">
    <property type="entry name" value="Glycogen Phosphorylase B"/>
    <property type="match status" value="2"/>
</dbReference>
<dbReference type="Pfam" id="PF13439">
    <property type="entry name" value="Glyco_transf_4"/>
    <property type="match status" value="1"/>
</dbReference>
<dbReference type="SUPFAM" id="SSF53756">
    <property type="entry name" value="UDP-Glycosyltransferase/glycogen phosphorylase"/>
    <property type="match status" value="1"/>
</dbReference>
<evidence type="ECO:0000256" key="1">
    <source>
        <dbReference type="ARBA" id="ARBA00022679"/>
    </source>
</evidence>
<keyword evidence="1" id="KW-0808">Transferase</keyword>
<evidence type="ECO:0000259" key="2">
    <source>
        <dbReference type="Pfam" id="PF00534"/>
    </source>
</evidence>
<evidence type="ECO:0000313" key="5">
    <source>
        <dbReference type="Proteomes" id="UP000177506"/>
    </source>
</evidence>
<dbReference type="InterPro" id="IPR001296">
    <property type="entry name" value="Glyco_trans_1"/>
</dbReference>
<dbReference type="EMBL" id="MDZA01000022">
    <property type="protein sequence ID" value="OGX91927.1"/>
    <property type="molecule type" value="Genomic_DNA"/>
</dbReference>
<organism evidence="4 5">
    <name type="scientific">Hymenobacter coccineus</name>
    <dbReference type="NCBI Taxonomy" id="1908235"/>
    <lineage>
        <taxon>Bacteria</taxon>
        <taxon>Pseudomonadati</taxon>
        <taxon>Bacteroidota</taxon>
        <taxon>Cytophagia</taxon>
        <taxon>Cytophagales</taxon>
        <taxon>Hymenobacteraceae</taxon>
        <taxon>Hymenobacter</taxon>
    </lineage>
</organism>